<dbReference type="PANTHER" id="PTHR11474:SF76">
    <property type="entry name" value="SHKT DOMAIN-CONTAINING PROTEIN"/>
    <property type="match status" value="1"/>
</dbReference>
<comment type="catalytic activity">
    <reaction evidence="10">
        <text>L-tyrosine + O2 = L-dopaquinone + H2O</text>
        <dbReference type="Rhea" id="RHEA:18117"/>
        <dbReference type="ChEBI" id="CHEBI:15377"/>
        <dbReference type="ChEBI" id="CHEBI:15379"/>
        <dbReference type="ChEBI" id="CHEBI:57924"/>
        <dbReference type="ChEBI" id="CHEBI:58315"/>
        <dbReference type="EC" id="1.14.18.1"/>
    </reaction>
</comment>
<dbReference type="GO" id="GO:0046872">
    <property type="term" value="F:metal ion binding"/>
    <property type="evidence" value="ECO:0007669"/>
    <property type="project" value="UniProtKB-KW"/>
</dbReference>
<dbReference type="GO" id="GO:0004503">
    <property type="term" value="F:tyrosinase activity"/>
    <property type="evidence" value="ECO:0007669"/>
    <property type="project" value="UniProtKB-EC"/>
</dbReference>
<keyword evidence="15" id="KW-1185">Reference proteome</keyword>
<dbReference type="Gene3D" id="2.60.310.20">
    <property type="match status" value="1"/>
</dbReference>
<dbReference type="PANTHER" id="PTHR11474">
    <property type="entry name" value="TYROSINASE FAMILY MEMBER"/>
    <property type="match status" value="1"/>
</dbReference>
<organism evidence="14 15">
    <name type="scientific">Talaromyces rugulosus</name>
    <name type="common">Penicillium rugulosum</name>
    <dbReference type="NCBI Taxonomy" id="121627"/>
    <lineage>
        <taxon>Eukaryota</taxon>
        <taxon>Fungi</taxon>
        <taxon>Dikarya</taxon>
        <taxon>Ascomycota</taxon>
        <taxon>Pezizomycotina</taxon>
        <taxon>Eurotiomycetes</taxon>
        <taxon>Eurotiomycetidae</taxon>
        <taxon>Eurotiales</taxon>
        <taxon>Trichocomaceae</taxon>
        <taxon>Talaromyces</taxon>
        <taxon>Talaromyces sect. Islandici</taxon>
    </lineage>
</organism>
<dbReference type="AlphaFoldDB" id="A0A7H8R1G7"/>
<dbReference type="Gene3D" id="1.10.1280.10">
    <property type="entry name" value="Di-copper center containing domain from catechol oxidase"/>
    <property type="match status" value="1"/>
</dbReference>
<dbReference type="InterPro" id="IPR050316">
    <property type="entry name" value="Tyrosinase/Hemocyanin"/>
</dbReference>
<gene>
    <name evidence="14" type="ORF">TRUGW13939_06655</name>
</gene>
<dbReference type="InterPro" id="IPR008922">
    <property type="entry name" value="Di-copper_centre_dom_sf"/>
</dbReference>
<evidence type="ECO:0000313" key="14">
    <source>
        <dbReference type="EMBL" id="QKX59521.1"/>
    </source>
</evidence>
<evidence type="ECO:0000313" key="15">
    <source>
        <dbReference type="Proteomes" id="UP000509510"/>
    </source>
</evidence>
<evidence type="ECO:0000256" key="7">
    <source>
        <dbReference type="ARBA" id="ARBA00023033"/>
    </source>
</evidence>
<keyword evidence="6" id="KW-0186">Copper</keyword>
<reference evidence="15" key="1">
    <citation type="submission" date="2020-06" db="EMBL/GenBank/DDBJ databases">
        <title>A chromosome-scale genome assembly of Talaromyces rugulosus W13939.</title>
        <authorList>
            <person name="Wang B."/>
            <person name="Guo L."/>
            <person name="Ye K."/>
            <person name="Wang L."/>
        </authorList>
    </citation>
    <scope>NUCLEOTIDE SEQUENCE [LARGE SCALE GENOMIC DNA]</scope>
    <source>
        <strain evidence="15">W13939</strain>
    </source>
</reference>
<dbReference type="PROSITE" id="PS00497">
    <property type="entry name" value="TYROSINASE_1"/>
    <property type="match status" value="1"/>
</dbReference>
<dbReference type="KEGG" id="trg:TRUGW13939_06655"/>
<keyword evidence="7" id="KW-0503">Monooxygenase</keyword>
<dbReference type="Proteomes" id="UP000509510">
    <property type="component" value="Chromosome III"/>
</dbReference>
<dbReference type="GeneID" id="55994150"/>
<feature type="domain" description="Tyrosinase copper-binding" evidence="13">
    <location>
        <begin position="365"/>
        <end position="376"/>
    </location>
</feature>
<dbReference type="EC" id="1.14.18.1" evidence="3"/>
<dbReference type="SUPFAM" id="SSF48056">
    <property type="entry name" value="Di-copper centre-containing domain"/>
    <property type="match status" value="1"/>
</dbReference>
<evidence type="ECO:0000256" key="11">
    <source>
        <dbReference type="SAM" id="MobiDB-lite"/>
    </source>
</evidence>
<evidence type="ECO:0000256" key="6">
    <source>
        <dbReference type="ARBA" id="ARBA00023008"/>
    </source>
</evidence>
<evidence type="ECO:0000256" key="5">
    <source>
        <dbReference type="ARBA" id="ARBA00023002"/>
    </source>
</evidence>
<dbReference type="PROSITE" id="PS00498">
    <property type="entry name" value="TYROSINASE_2"/>
    <property type="match status" value="1"/>
</dbReference>
<dbReference type="OrthoDB" id="1658288at2759"/>
<evidence type="ECO:0000256" key="8">
    <source>
        <dbReference type="ARBA" id="ARBA00023101"/>
    </source>
</evidence>
<proteinExistence type="inferred from homology"/>
<feature type="region of interest" description="Disordered" evidence="11">
    <location>
        <begin position="607"/>
        <end position="628"/>
    </location>
</feature>
<dbReference type="Pfam" id="PF00264">
    <property type="entry name" value="Tyrosinase"/>
    <property type="match status" value="1"/>
</dbReference>
<sequence>MDFQPITGINTKAPDGRTPVRKDIDIWFQEQVQGNSIQLTLFVEALAAIQSHPLENQLSYFRLAGIHSAPWTSWDNVKAPDGPDVVPKDKIPGYCVHNDFTFPTWHRVYMLLFEQTLYDEMLVFIRKNIPEALQDTWTQEAGQWRLPYWDFARFGDYIPDFPQATEGILRLPIMAMLPDVNILVVNSDRQDMELAPRQNPLYKYKAQTEMGKLDDPYKIKGENGHDKGSGLDYTYPWDKCVSTTKYGIRQGDPETAWTNAEQNWRFSNQALNEHEWNKEVIYKPLPTLQEMTYRLLTYDYDCWGAFATTQYMERHGQKPINWLSLEFIHNNIHNWVGGSQFTPPQKETDLWGAGHMSSVAMAAFDPIFFIYHCNIDRLTAIWQTLHKDKWFDDPDSQAVQANDLAPFHKDSADKFYTSDHVQYWRKLGYDYDIVQGDKPDEDRADPDIRTKIRSLYGVRTHEVYDNLPDWQRKDYIITVLYDRYALNGEAYAINIFLGHMVDDQFHGQNSVNFVARVYTFSSSLDQGSEGSCGNCKTQQRKGVLSMAQVPATLAMRRFEYDDTEDVPMYFVAVDRCNNRVDVAVTLEIWQAEEPFFLLPGRGGGEGDEYQHIKGGEKAPDSVGHSGPA</sequence>
<feature type="compositionally biased region" description="Basic and acidic residues" evidence="11">
    <location>
        <begin position="608"/>
        <end position="619"/>
    </location>
</feature>
<evidence type="ECO:0000259" key="13">
    <source>
        <dbReference type="PROSITE" id="PS00498"/>
    </source>
</evidence>
<evidence type="ECO:0000256" key="9">
    <source>
        <dbReference type="ARBA" id="ARBA00048233"/>
    </source>
</evidence>
<comment type="catalytic activity">
    <reaction evidence="9">
        <text>2 L-dopa + O2 = 2 L-dopaquinone + 2 H2O</text>
        <dbReference type="Rhea" id="RHEA:34287"/>
        <dbReference type="ChEBI" id="CHEBI:15377"/>
        <dbReference type="ChEBI" id="CHEBI:15379"/>
        <dbReference type="ChEBI" id="CHEBI:57504"/>
        <dbReference type="ChEBI" id="CHEBI:57924"/>
        <dbReference type="EC" id="1.14.18.1"/>
    </reaction>
</comment>
<dbReference type="EMBL" id="CP055900">
    <property type="protein sequence ID" value="QKX59521.1"/>
    <property type="molecule type" value="Genomic_DNA"/>
</dbReference>
<dbReference type="PRINTS" id="PR00092">
    <property type="entry name" value="TYROSINASE"/>
</dbReference>
<dbReference type="InterPro" id="IPR041640">
    <property type="entry name" value="Tyrosinase_C"/>
</dbReference>
<name>A0A7H8R1G7_TALRU</name>
<dbReference type="InterPro" id="IPR002227">
    <property type="entry name" value="Tyrosinase_Cu-bd"/>
</dbReference>
<dbReference type="Pfam" id="PF18132">
    <property type="entry name" value="Tyrosinase_C"/>
    <property type="match status" value="1"/>
</dbReference>
<evidence type="ECO:0000256" key="4">
    <source>
        <dbReference type="ARBA" id="ARBA00022723"/>
    </source>
</evidence>
<accession>A0A7H8R1G7</accession>
<comment type="similarity">
    <text evidence="2">Belongs to the tyrosinase family.</text>
</comment>
<dbReference type="GO" id="GO:0042438">
    <property type="term" value="P:melanin biosynthetic process"/>
    <property type="evidence" value="ECO:0007669"/>
    <property type="project" value="UniProtKB-KW"/>
</dbReference>
<keyword evidence="4" id="KW-0479">Metal-binding</keyword>
<evidence type="ECO:0000256" key="2">
    <source>
        <dbReference type="ARBA" id="ARBA00009928"/>
    </source>
</evidence>
<evidence type="ECO:0000256" key="3">
    <source>
        <dbReference type="ARBA" id="ARBA00011906"/>
    </source>
</evidence>
<protein>
    <recommendedName>
        <fullName evidence="3">tyrosinase</fullName>
        <ecNumber evidence="3">1.14.18.1</ecNumber>
    </recommendedName>
</protein>
<dbReference type="RefSeq" id="XP_035345699.1">
    <property type="nucleotide sequence ID" value="XM_035489806.1"/>
</dbReference>
<comment type="cofactor">
    <cofactor evidence="1">
        <name>Cu(2+)</name>
        <dbReference type="ChEBI" id="CHEBI:29036"/>
    </cofactor>
</comment>
<keyword evidence="8" id="KW-0470">Melanin biosynthesis</keyword>
<feature type="domain" description="Tyrosinase copper-binding" evidence="12">
    <location>
        <begin position="97"/>
        <end position="114"/>
    </location>
</feature>
<evidence type="ECO:0000256" key="1">
    <source>
        <dbReference type="ARBA" id="ARBA00001973"/>
    </source>
</evidence>
<evidence type="ECO:0000256" key="10">
    <source>
        <dbReference type="ARBA" id="ARBA00048881"/>
    </source>
</evidence>
<keyword evidence="5" id="KW-0560">Oxidoreductase</keyword>
<evidence type="ECO:0000259" key="12">
    <source>
        <dbReference type="PROSITE" id="PS00497"/>
    </source>
</evidence>